<accession>A0A238FC89</accession>
<evidence type="ECO:0000313" key="9">
    <source>
        <dbReference type="Proteomes" id="UP000198372"/>
    </source>
</evidence>
<dbReference type="PANTHER" id="PTHR10131:SF94">
    <property type="entry name" value="TNF RECEPTOR-ASSOCIATED FACTOR 4"/>
    <property type="match status" value="1"/>
</dbReference>
<dbReference type="PROSITE" id="PS50089">
    <property type="entry name" value="ZF_RING_2"/>
    <property type="match status" value="1"/>
</dbReference>
<dbReference type="SUPFAM" id="SSF57850">
    <property type="entry name" value="RING/U-box"/>
    <property type="match status" value="1"/>
</dbReference>
<dbReference type="PROSITE" id="PS00518">
    <property type="entry name" value="ZF_RING_1"/>
    <property type="match status" value="1"/>
</dbReference>
<evidence type="ECO:0000259" key="7">
    <source>
        <dbReference type="PROSITE" id="PS50145"/>
    </source>
</evidence>
<evidence type="ECO:0000256" key="3">
    <source>
        <dbReference type="ARBA" id="ARBA00022833"/>
    </source>
</evidence>
<dbReference type="Pfam" id="PF13923">
    <property type="entry name" value="zf-C3HC4_2"/>
    <property type="match status" value="1"/>
</dbReference>
<evidence type="ECO:0000256" key="5">
    <source>
        <dbReference type="SAM" id="MobiDB-lite"/>
    </source>
</evidence>
<feature type="domain" description="TRAF-type" evidence="7">
    <location>
        <begin position="168"/>
        <end position="217"/>
    </location>
</feature>
<reference evidence="9" key="1">
    <citation type="submission" date="2016-09" db="EMBL/GenBank/DDBJ databases">
        <authorList>
            <person name="Jeantristanb JTB J.-T."/>
            <person name="Ricardo R."/>
        </authorList>
    </citation>
    <scope>NUCLEOTIDE SEQUENCE [LARGE SCALE GENOMIC DNA]</scope>
</reference>
<dbReference type="STRING" id="269621.A0A238FC89"/>
<dbReference type="Gene3D" id="3.30.40.10">
    <property type="entry name" value="Zinc/RING finger domain, C3HC4 (zinc finger)"/>
    <property type="match status" value="3"/>
</dbReference>
<feature type="zinc finger region" description="TRAF-type" evidence="4">
    <location>
        <begin position="168"/>
        <end position="217"/>
    </location>
</feature>
<proteinExistence type="predicted"/>
<keyword evidence="9" id="KW-1185">Reference proteome</keyword>
<dbReference type="AlphaFoldDB" id="A0A238FC89"/>
<dbReference type="InterPro" id="IPR013083">
    <property type="entry name" value="Znf_RING/FYVE/PHD"/>
</dbReference>
<organism evidence="8 9">
    <name type="scientific">Microbotryum intermedium</name>
    <dbReference type="NCBI Taxonomy" id="269621"/>
    <lineage>
        <taxon>Eukaryota</taxon>
        <taxon>Fungi</taxon>
        <taxon>Dikarya</taxon>
        <taxon>Basidiomycota</taxon>
        <taxon>Pucciniomycotina</taxon>
        <taxon>Microbotryomycetes</taxon>
        <taxon>Microbotryales</taxon>
        <taxon>Microbotryaceae</taxon>
        <taxon>Microbotryum</taxon>
    </lineage>
</organism>
<dbReference type="SUPFAM" id="SSF49599">
    <property type="entry name" value="TRAF domain-like"/>
    <property type="match status" value="1"/>
</dbReference>
<dbReference type="InterPro" id="IPR001293">
    <property type="entry name" value="Znf_TRAF"/>
</dbReference>
<gene>
    <name evidence="8" type="ORF">BQ2448_1115</name>
</gene>
<dbReference type="GO" id="GO:0008270">
    <property type="term" value="F:zinc ion binding"/>
    <property type="evidence" value="ECO:0007669"/>
    <property type="project" value="UniProtKB-KW"/>
</dbReference>
<evidence type="ECO:0000256" key="1">
    <source>
        <dbReference type="ARBA" id="ARBA00022723"/>
    </source>
</evidence>
<feature type="region of interest" description="Disordered" evidence="5">
    <location>
        <begin position="421"/>
        <end position="456"/>
    </location>
</feature>
<sequence length="495" mass="53644">MESENVYDYVGEVNASLECAICRNPFIHPVMSPTCQHIFCHHCITRALLLSSTCPIDRSALLQQQLIDAPRLVHQLVDELTVKCPHADKGCDVECERSWLLIHIKDHCLYARKVETTSDLKGKAKARATVSDEEEDSAHAENVDENGQEIWVVCDLCRVDLLASHLSSHVSICPSAEVNCNYCSTALLRSDLPSHHLQTCPMIPIPCPHASHGCSTRAARSLMAEEHLDVSCPFEPIKTYLDQQKSTIDRVEGENWWLRQRVGKLEEGMRELRDVLEGVRRGMGEFWVAPPPSTSVLEPGQIDLSSSTKRFDLTSSFEAVPPSGSTVPFHTPLASLALATPSNTLSTQISSLQSQLASLQSSHSSLEAGLSQTIHHDSIRTGEEIASLRAVTHGLRMQMHHVMMDVNRVVSRRTGGAALGAAGSGVGIGSASSGDSEGSDEELGGNGHLGMGGSTTMWMRPGYPGTMRRLSEMGTPGNLPVGMRLVGASSGGMKL</sequence>
<evidence type="ECO:0000256" key="4">
    <source>
        <dbReference type="PROSITE-ProRule" id="PRU00207"/>
    </source>
</evidence>
<dbReference type="PROSITE" id="PS50145">
    <property type="entry name" value="ZF_TRAF"/>
    <property type="match status" value="1"/>
</dbReference>
<dbReference type="PANTHER" id="PTHR10131">
    <property type="entry name" value="TNF RECEPTOR ASSOCIATED FACTOR"/>
    <property type="match status" value="1"/>
</dbReference>
<evidence type="ECO:0000259" key="6">
    <source>
        <dbReference type="PROSITE" id="PS50089"/>
    </source>
</evidence>
<evidence type="ECO:0000256" key="2">
    <source>
        <dbReference type="ARBA" id="ARBA00022771"/>
    </source>
</evidence>
<dbReference type="Pfam" id="PF02176">
    <property type="entry name" value="zf-TRAF"/>
    <property type="match status" value="1"/>
</dbReference>
<name>A0A238FC89_9BASI</name>
<evidence type="ECO:0000313" key="8">
    <source>
        <dbReference type="EMBL" id="SCV69721.1"/>
    </source>
</evidence>
<dbReference type="SMART" id="SM00184">
    <property type="entry name" value="RING"/>
    <property type="match status" value="1"/>
</dbReference>
<protein>
    <submittedName>
        <fullName evidence="8">BQ2448_1115 protein</fullName>
    </submittedName>
</protein>
<keyword evidence="2 4" id="KW-0863">Zinc-finger</keyword>
<keyword evidence="1 4" id="KW-0479">Metal-binding</keyword>
<dbReference type="InterPro" id="IPR017907">
    <property type="entry name" value="Znf_RING_CS"/>
</dbReference>
<dbReference type="EMBL" id="FMSP01000005">
    <property type="protein sequence ID" value="SCV69721.1"/>
    <property type="molecule type" value="Genomic_DNA"/>
</dbReference>
<dbReference type="Proteomes" id="UP000198372">
    <property type="component" value="Unassembled WGS sequence"/>
</dbReference>
<feature type="compositionally biased region" description="Gly residues" evidence="5">
    <location>
        <begin position="444"/>
        <end position="453"/>
    </location>
</feature>
<dbReference type="InterPro" id="IPR001841">
    <property type="entry name" value="Znf_RING"/>
</dbReference>
<feature type="domain" description="RING-type" evidence="6">
    <location>
        <begin position="19"/>
        <end position="58"/>
    </location>
</feature>
<dbReference type="OrthoDB" id="2536081at2759"/>
<keyword evidence="3 4" id="KW-0862">Zinc</keyword>